<organism evidence="2 3">
    <name type="scientific">Rhodotorula mucilaginosa</name>
    <name type="common">Yeast</name>
    <name type="synonym">Rhodotorula rubra</name>
    <dbReference type="NCBI Taxonomy" id="5537"/>
    <lineage>
        <taxon>Eukaryota</taxon>
        <taxon>Fungi</taxon>
        <taxon>Dikarya</taxon>
        <taxon>Basidiomycota</taxon>
        <taxon>Pucciniomycotina</taxon>
        <taxon>Microbotryomycetes</taxon>
        <taxon>Sporidiobolales</taxon>
        <taxon>Sporidiobolaceae</taxon>
        <taxon>Rhodotorula</taxon>
    </lineage>
</organism>
<dbReference type="Proteomes" id="UP000777482">
    <property type="component" value="Unassembled WGS sequence"/>
</dbReference>
<keyword evidence="3" id="KW-1185">Reference proteome</keyword>
<name>A0A9P7B7Z7_RHOMI</name>
<dbReference type="PROSITE" id="PS50142">
    <property type="entry name" value="RNASE_3_2"/>
    <property type="match status" value="1"/>
</dbReference>
<proteinExistence type="predicted"/>
<evidence type="ECO:0000313" key="3">
    <source>
        <dbReference type="Proteomes" id="UP000777482"/>
    </source>
</evidence>
<dbReference type="GO" id="GO:0006396">
    <property type="term" value="P:RNA processing"/>
    <property type="evidence" value="ECO:0007669"/>
    <property type="project" value="InterPro"/>
</dbReference>
<dbReference type="AlphaFoldDB" id="A0A9P7B7Z7"/>
<gene>
    <name evidence="2" type="ORF">C6P46_002813</name>
</gene>
<dbReference type="Gene3D" id="1.10.1520.10">
    <property type="entry name" value="Ribonuclease III domain"/>
    <property type="match status" value="1"/>
</dbReference>
<dbReference type="GO" id="GO:0004525">
    <property type="term" value="F:ribonuclease III activity"/>
    <property type="evidence" value="ECO:0007669"/>
    <property type="project" value="InterPro"/>
</dbReference>
<dbReference type="EMBL" id="PUHQ01000021">
    <property type="protein sequence ID" value="KAG0663223.1"/>
    <property type="molecule type" value="Genomic_DNA"/>
</dbReference>
<dbReference type="Pfam" id="PF00636">
    <property type="entry name" value="Ribonuclease_3"/>
    <property type="match status" value="1"/>
</dbReference>
<dbReference type="InterPro" id="IPR036389">
    <property type="entry name" value="RNase_III_sf"/>
</dbReference>
<dbReference type="OrthoDB" id="2530128at2759"/>
<sequence>MSVPSASKRPLPPARLNWDLPPLPLETLDLPPLPAVNDAELARQARTTAQHIPAAAGRTGNLRREDELSSYGRLEYVGDAVLHDLYARTLYRQFPRADSGLLSKMRGILSSNISHSYLAWYYYLDRDIIDEPEPERPSANFRARREMQSINADLFEARIGALALDGQTSEIETWLSLFILGAKEALEAVAGANEAEMGTSRRNRNRKRKAETGQFCDGREMDPRTYTRRISHLDSCPSTTDSVFGWDERVGEDRRWHSHLIAYTVDNQAHTLGCGIATALADSHNRALTNAVALRSFEAVRPFLSLSVASQPFLRERKITHS</sequence>
<accession>A0A9P7B7Z7</accession>
<reference evidence="2 3" key="1">
    <citation type="submission" date="2020-11" db="EMBL/GenBank/DDBJ databases">
        <title>Kefir isolates.</title>
        <authorList>
            <person name="Marcisauskas S."/>
            <person name="Kim Y."/>
            <person name="Blasche S."/>
        </authorList>
    </citation>
    <scope>NUCLEOTIDE SEQUENCE [LARGE SCALE GENOMIC DNA]</scope>
    <source>
        <strain evidence="2 3">KR</strain>
    </source>
</reference>
<dbReference type="SMART" id="SM00535">
    <property type="entry name" value="RIBOc"/>
    <property type="match status" value="1"/>
</dbReference>
<protein>
    <recommendedName>
        <fullName evidence="1">RNase III domain-containing protein</fullName>
    </recommendedName>
</protein>
<comment type="caution">
    <text evidence="2">The sequence shown here is derived from an EMBL/GenBank/DDBJ whole genome shotgun (WGS) entry which is preliminary data.</text>
</comment>
<dbReference type="CDD" id="cd00593">
    <property type="entry name" value="RIBOc"/>
    <property type="match status" value="1"/>
</dbReference>
<feature type="domain" description="RNase III" evidence="1">
    <location>
        <begin position="36"/>
        <end position="167"/>
    </location>
</feature>
<dbReference type="InterPro" id="IPR000999">
    <property type="entry name" value="RNase_III_dom"/>
</dbReference>
<evidence type="ECO:0000313" key="2">
    <source>
        <dbReference type="EMBL" id="KAG0663223.1"/>
    </source>
</evidence>
<evidence type="ECO:0000259" key="1">
    <source>
        <dbReference type="PROSITE" id="PS50142"/>
    </source>
</evidence>
<dbReference type="SUPFAM" id="SSF69065">
    <property type="entry name" value="RNase III domain-like"/>
    <property type="match status" value="1"/>
</dbReference>